<keyword evidence="1" id="KW-1133">Transmembrane helix</keyword>
<keyword evidence="1" id="KW-0472">Membrane</keyword>
<evidence type="ECO:0000256" key="1">
    <source>
        <dbReference type="SAM" id="Phobius"/>
    </source>
</evidence>
<dbReference type="EMBL" id="CP072642">
    <property type="protein sequence ID" value="QUV94519.1"/>
    <property type="molecule type" value="Genomic_DNA"/>
</dbReference>
<keyword evidence="1" id="KW-0812">Transmembrane</keyword>
<evidence type="ECO:0000313" key="2">
    <source>
        <dbReference type="EMBL" id="QUV94519.1"/>
    </source>
</evidence>
<proteinExistence type="predicted"/>
<organism evidence="2 3">
    <name type="scientific">Chloracidobacterium sp. N</name>
    <dbReference type="NCBI Taxonomy" id="2821540"/>
    <lineage>
        <taxon>Bacteria</taxon>
        <taxon>Pseudomonadati</taxon>
        <taxon>Acidobacteriota</taxon>
        <taxon>Terriglobia</taxon>
        <taxon>Terriglobales</taxon>
        <taxon>Acidobacteriaceae</taxon>
        <taxon>Chloracidobacterium</taxon>
        <taxon>Chloracidobacterium aggregatum</taxon>
    </lineage>
</organism>
<feature type="transmembrane region" description="Helical" evidence="1">
    <location>
        <begin position="20"/>
        <end position="42"/>
    </location>
</feature>
<reference evidence="2 3" key="1">
    <citation type="submission" date="2021-03" db="EMBL/GenBank/DDBJ databases">
        <title>Genomic and phenotypic characterization of Chloracidobacterium isolates provides evidence for multiple species.</title>
        <authorList>
            <person name="Saini M.K."/>
            <person name="Costas A.M.G."/>
            <person name="Tank M."/>
            <person name="Bryant D.A."/>
        </authorList>
    </citation>
    <scope>NUCLEOTIDE SEQUENCE [LARGE SCALE GENOMIC DNA]</scope>
    <source>
        <strain evidence="2 3">N</strain>
    </source>
</reference>
<dbReference type="RefSeq" id="WP_211422806.1">
    <property type="nucleotide sequence ID" value="NZ_CP072642.1"/>
</dbReference>
<keyword evidence="3" id="KW-1185">Reference proteome</keyword>
<dbReference type="Proteomes" id="UP000677668">
    <property type="component" value="Chromosome 1"/>
</dbReference>
<name>A0ABX8B0N6_9BACT</name>
<evidence type="ECO:0000313" key="3">
    <source>
        <dbReference type="Proteomes" id="UP000677668"/>
    </source>
</evidence>
<protein>
    <submittedName>
        <fullName evidence="2">Uncharacterized protein</fullName>
    </submittedName>
</protein>
<gene>
    <name evidence="2" type="ORF">J8C05_03475</name>
</gene>
<accession>A0ABX8B0N6</accession>
<sequence>MNRLFRGIKAAVLWNYERGSWQYDVLCCLILAFIFLIPSSWFDERPVTRRQAAARLGNIGNPEFISMAELGQFPPTTTLQVALEQAGAARLKRPVRVQHFEHVNDVSGRQIAGYHVWFE</sequence>